<dbReference type="GO" id="GO:0005730">
    <property type="term" value="C:nucleolus"/>
    <property type="evidence" value="ECO:0007669"/>
    <property type="project" value="TreeGrafter"/>
</dbReference>
<dbReference type="OrthoDB" id="5783963at2759"/>
<protein>
    <recommendedName>
        <fullName evidence="7">Protein AATF</fullName>
    </recommendedName>
</protein>
<dbReference type="PANTHER" id="PTHR15565">
    <property type="entry name" value="AATF PROTEIN APOPTOSIS ANTAGONIZING TRANSCRIPTION FACTOR"/>
    <property type="match status" value="1"/>
</dbReference>
<name>A0A835CYL6_APHGI</name>
<dbReference type="InterPro" id="IPR039223">
    <property type="entry name" value="AATF/Bfr2"/>
</dbReference>
<feature type="domain" description="Apoptosis-antagonizing transcription factor C-terminal" evidence="3">
    <location>
        <begin position="440"/>
        <end position="523"/>
    </location>
</feature>
<feature type="compositionally biased region" description="Basic and acidic residues" evidence="2">
    <location>
        <begin position="33"/>
        <end position="45"/>
    </location>
</feature>
<evidence type="ECO:0000259" key="4">
    <source>
        <dbReference type="Pfam" id="PF13339"/>
    </source>
</evidence>
<evidence type="ECO:0000256" key="2">
    <source>
        <dbReference type="SAM" id="MobiDB-lite"/>
    </source>
</evidence>
<feature type="compositionally biased region" description="Acidic residues" evidence="2">
    <location>
        <begin position="295"/>
        <end position="311"/>
    </location>
</feature>
<feature type="compositionally biased region" description="Acidic residues" evidence="2">
    <location>
        <begin position="101"/>
        <end position="173"/>
    </location>
</feature>
<dbReference type="Pfam" id="PF08164">
    <property type="entry name" value="TRAUB"/>
    <property type="match status" value="1"/>
</dbReference>
<dbReference type="AlphaFoldDB" id="A0A835CYL6"/>
<comment type="caution">
    <text evidence="5">The sequence shown here is derived from an EMBL/GenBank/DDBJ whole genome shotgun (WGS) entry which is preliminary data.</text>
</comment>
<sequence>MLKFKKKQSLAECINDVITDGAKTFDSDDEDEVTKAKVVDQHSESDSDDVPTGTSFRKQNVHLLDEVDARYQGKKVSRKDIYENESYDSDGDLESDKDSGDAMDDLCDTDSDDGNSDSQQEADDNSDAEVDDDDDDDNDEEEDDNDNEEDNDNDNDNESEISDDEESDFDEDNPLGRNRDGENNFPSMTPININQEIEKGNCVRNQLKAWENLLEMRIKLQKCLSTSNKMPQYDVFKEYQTDKQFIEAAKDTKKKLSNALEGLLELQEKLWKNNPETKNLLSNKQNNDKSKTNEDDSMDEEIPSDTDEEMEHDDKDKSDNDDDNDDADTKEPANKKRKTLDEFEKILEKRHAVYTPYRNSVIQKWNDKTRVAAGNASKGTSQAVVKQIEFLLSNKQKLISRTQLKRSEYSIIGKKDQVDDDDGRRIQEYDTEIYDDDDFYHQLLRELIEHKSADITDPIQLGKQWVQLQNMRTKMKRKIDTRATKGRRVRYNVHTKLVNFMAPNALDDTWSDVAKTELYNSLFGKIKVVQRNQKKNEPDVENI</sequence>
<evidence type="ECO:0000259" key="3">
    <source>
        <dbReference type="Pfam" id="PF08164"/>
    </source>
</evidence>
<feature type="compositionally biased region" description="Polar residues" evidence="2">
    <location>
        <begin position="276"/>
        <end position="285"/>
    </location>
</feature>
<reference evidence="5 6" key="1">
    <citation type="submission" date="2020-08" db="EMBL/GenBank/DDBJ databases">
        <title>Aphidius gifuensis genome sequencing and assembly.</title>
        <authorList>
            <person name="Du Z."/>
        </authorList>
    </citation>
    <scope>NUCLEOTIDE SEQUENCE [LARGE SCALE GENOMIC DNA]</scope>
    <source>
        <strain evidence="5">YNYX2018</strain>
        <tissue evidence="5">Adults</tissue>
    </source>
</reference>
<feature type="region of interest" description="Disordered" evidence="2">
    <location>
        <begin position="276"/>
        <end position="337"/>
    </location>
</feature>
<feature type="compositionally biased region" description="Basic and acidic residues" evidence="2">
    <location>
        <begin position="327"/>
        <end position="337"/>
    </location>
</feature>
<feature type="compositionally biased region" description="Acidic residues" evidence="2">
    <location>
        <begin position="83"/>
        <end position="93"/>
    </location>
</feature>
<feature type="region of interest" description="Disordered" evidence="2">
    <location>
        <begin position="22"/>
        <end position="61"/>
    </location>
</feature>
<feature type="domain" description="AATF leucine zipper-containing" evidence="4">
    <location>
        <begin position="196"/>
        <end position="368"/>
    </location>
</feature>
<dbReference type="PANTHER" id="PTHR15565:SF0">
    <property type="entry name" value="PROTEIN AATF"/>
    <property type="match status" value="1"/>
</dbReference>
<dbReference type="EMBL" id="JACMRX010000001">
    <property type="protein sequence ID" value="KAF7997790.1"/>
    <property type="molecule type" value="Genomic_DNA"/>
</dbReference>
<dbReference type="GO" id="GO:0006357">
    <property type="term" value="P:regulation of transcription by RNA polymerase II"/>
    <property type="evidence" value="ECO:0007669"/>
    <property type="project" value="TreeGrafter"/>
</dbReference>
<keyword evidence="6" id="KW-1185">Reference proteome</keyword>
<dbReference type="InterPro" id="IPR025160">
    <property type="entry name" value="AATF"/>
</dbReference>
<dbReference type="Pfam" id="PF13339">
    <property type="entry name" value="AATF-Che1"/>
    <property type="match status" value="1"/>
</dbReference>
<organism evidence="5 6">
    <name type="scientific">Aphidius gifuensis</name>
    <name type="common">Parasitoid wasp</name>
    <dbReference type="NCBI Taxonomy" id="684658"/>
    <lineage>
        <taxon>Eukaryota</taxon>
        <taxon>Metazoa</taxon>
        <taxon>Ecdysozoa</taxon>
        <taxon>Arthropoda</taxon>
        <taxon>Hexapoda</taxon>
        <taxon>Insecta</taxon>
        <taxon>Pterygota</taxon>
        <taxon>Neoptera</taxon>
        <taxon>Endopterygota</taxon>
        <taxon>Hymenoptera</taxon>
        <taxon>Apocrita</taxon>
        <taxon>Ichneumonoidea</taxon>
        <taxon>Braconidae</taxon>
        <taxon>Aphidiinae</taxon>
        <taxon>Aphidius</taxon>
    </lineage>
</organism>
<feature type="region of interest" description="Disordered" evidence="2">
    <location>
        <begin position="73"/>
        <end position="191"/>
    </location>
</feature>
<dbReference type="Proteomes" id="UP000639338">
    <property type="component" value="Unassembled WGS sequence"/>
</dbReference>
<dbReference type="InterPro" id="IPR012617">
    <property type="entry name" value="AATF_C"/>
</dbReference>
<gene>
    <name evidence="5" type="ORF">HCN44_009188</name>
</gene>
<comment type="similarity">
    <text evidence="1">Belongs to the AATF family.</text>
</comment>
<evidence type="ECO:0000256" key="1">
    <source>
        <dbReference type="ARBA" id="ARBA00008966"/>
    </source>
</evidence>
<accession>A0A835CYL6</accession>
<evidence type="ECO:0000313" key="5">
    <source>
        <dbReference type="EMBL" id="KAF7997790.1"/>
    </source>
</evidence>
<proteinExistence type="inferred from homology"/>
<evidence type="ECO:0000313" key="6">
    <source>
        <dbReference type="Proteomes" id="UP000639338"/>
    </source>
</evidence>
<evidence type="ECO:0008006" key="7">
    <source>
        <dbReference type="Google" id="ProtNLM"/>
    </source>
</evidence>